<protein>
    <recommendedName>
        <fullName evidence="3">Cation/H+ exchanger domain-containing protein</fullName>
    </recommendedName>
</protein>
<dbReference type="AlphaFoldDB" id="A0A7S0Q0V0"/>
<dbReference type="PANTHER" id="PTHR43021">
    <property type="entry name" value="NA(+)/H(+) ANTIPORTER-RELATED"/>
    <property type="match status" value="1"/>
</dbReference>
<dbReference type="Gene3D" id="1.20.1530.20">
    <property type="match status" value="1"/>
</dbReference>
<proteinExistence type="predicted"/>
<dbReference type="InterPro" id="IPR038770">
    <property type="entry name" value="Na+/solute_symporter_sf"/>
</dbReference>
<organism evidence="2">
    <name type="scientific">Coccolithus braarudii</name>
    <dbReference type="NCBI Taxonomy" id="221442"/>
    <lineage>
        <taxon>Eukaryota</taxon>
        <taxon>Haptista</taxon>
        <taxon>Haptophyta</taxon>
        <taxon>Prymnesiophyceae</taxon>
        <taxon>Coccolithales</taxon>
        <taxon>Coccolithaceae</taxon>
        <taxon>Coccolithus</taxon>
    </lineage>
</organism>
<feature type="transmembrane region" description="Helical" evidence="1">
    <location>
        <begin position="15"/>
        <end position="33"/>
    </location>
</feature>
<feature type="transmembrane region" description="Helical" evidence="1">
    <location>
        <begin position="77"/>
        <end position="96"/>
    </location>
</feature>
<evidence type="ECO:0008006" key="3">
    <source>
        <dbReference type="Google" id="ProtNLM"/>
    </source>
</evidence>
<evidence type="ECO:0000256" key="1">
    <source>
        <dbReference type="SAM" id="Phobius"/>
    </source>
</evidence>
<evidence type="ECO:0000313" key="2">
    <source>
        <dbReference type="EMBL" id="CAD8609945.1"/>
    </source>
</evidence>
<name>A0A7S0Q0V0_9EUKA</name>
<accession>A0A7S0Q0V0</accession>
<reference evidence="2" key="1">
    <citation type="submission" date="2021-01" db="EMBL/GenBank/DDBJ databases">
        <authorList>
            <person name="Corre E."/>
            <person name="Pelletier E."/>
            <person name="Niang G."/>
            <person name="Scheremetjew M."/>
            <person name="Finn R."/>
            <person name="Kale V."/>
            <person name="Holt S."/>
            <person name="Cochrane G."/>
            <person name="Meng A."/>
            <person name="Brown T."/>
            <person name="Cohen L."/>
        </authorList>
    </citation>
    <scope>NUCLEOTIDE SEQUENCE</scope>
    <source>
        <strain evidence="2">PLY182g</strain>
    </source>
</reference>
<keyword evidence="1" id="KW-0812">Transmembrane</keyword>
<gene>
    <name evidence="2" type="ORF">CPEL01642_LOCUS13323</name>
</gene>
<dbReference type="EMBL" id="HBEY01028082">
    <property type="protein sequence ID" value="CAD8609945.1"/>
    <property type="molecule type" value="Transcribed_RNA"/>
</dbReference>
<feature type="transmembrane region" description="Helical" evidence="1">
    <location>
        <begin position="45"/>
        <end position="65"/>
    </location>
</feature>
<sequence>MLGLRELGVTYSPRLEPMLSCIIAGFVVCNPFGQRKQLSSLLEASMPPVLCFFFFTTGVGMHLGVLLHTWPLTLGLFSVRLFALAGGSCIGCYLAGAPSHYRVYGWLAYVTQAGMSLGLAGEVAENFPSWGPKLEMTLVSVIVLNQLVGPPLLEFALRRAGEDGCGVISAELEEERELSPSSNDAERVGFGGTRSVVSFQEVDLDSPAVLGSDGRGSRERSRVSAMTALIERAKREEAKTPI</sequence>
<keyword evidence="1" id="KW-0472">Membrane</keyword>
<keyword evidence="1" id="KW-1133">Transmembrane helix</keyword>
<dbReference type="PANTHER" id="PTHR43021:SF2">
    <property type="entry name" value="CATION_H+ EXCHANGER DOMAIN-CONTAINING PROTEIN"/>
    <property type="match status" value="1"/>
</dbReference>